<gene>
    <name evidence="2" type="ORF">S03H2_38920</name>
</gene>
<evidence type="ECO:0000313" key="2">
    <source>
        <dbReference type="EMBL" id="GAH59841.1"/>
    </source>
</evidence>
<name>X1GPM4_9ZZZZ</name>
<protein>
    <submittedName>
        <fullName evidence="2">Uncharacterized protein</fullName>
    </submittedName>
</protein>
<feature type="transmembrane region" description="Helical" evidence="1">
    <location>
        <begin position="167"/>
        <end position="186"/>
    </location>
</feature>
<reference evidence="2" key="1">
    <citation type="journal article" date="2014" name="Front. Microbiol.">
        <title>High frequency of phylogenetically diverse reductive dehalogenase-homologous genes in deep subseafloor sedimentary metagenomes.</title>
        <authorList>
            <person name="Kawai M."/>
            <person name="Futagami T."/>
            <person name="Toyoda A."/>
            <person name="Takaki Y."/>
            <person name="Nishi S."/>
            <person name="Hori S."/>
            <person name="Arai W."/>
            <person name="Tsubouchi T."/>
            <person name="Morono Y."/>
            <person name="Uchiyama I."/>
            <person name="Ito T."/>
            <person name="Fujiyama A."/>
            <person name="Inagaki F."/>
            <person name="Takami H."/>
        </authorList>
    </citation>
    <scope>NUCLEOTIDE SEQUENCE</scope>
    <source>
        <strain evidence="2">Expedition CK06-06</strain>
    </source>
</reference>
<feature type="non-terminal residue" evidence="2">
    <location>
        <position position="276"/>
    </location>
</feature>
<proteinExistence type="predicted"/>
<feature type="transmembrane region" description="Helical" evidence="1">
    <location>
        <begin position="112"/>
        <end position="137"/>
    </location>
</feature>
<dbReference type="AlphaFoldDB" id="X1GPM4"/>
<feature type="non-terminal residue" evidence="2">
    <location>
        <position position="1"/>
    </location>
</feature>
<keyword evidence="1" id="KW-0472">Membrane</keyword>
<organism evidence="2">
    <name type="scientific">marine sediment metagenome</name>
    <dbReference type="NCBI Taxonomy" id="412755"/>
    <lineage>
        <taxon>unclassified sequences</taxon>
        <taxon>metagenomes</taxon>
        <taxon>ecological metagenomes</taxon>
    </lineage>
</organism>
<feature type="transmembrane region" description="Helical" evidence="1">
    <location>
        <begin position="243"/>
        <end position="270"/>
    </location>
</feature>
<evidence type="ECO:0000256" key="1">
    <source>
        <dbReference type="SAM" id="Phobius"/>
    </source>
</evidence>
<feature type="transmembrane region" description="Helical" evidence="1">
    <location>
        <begin position="219"/>
        <end position="237"/>
    </location>
</feature>
<keyword evidence="1" id="KW-1133">Transmembrane helix</keyword>
<sequence length="276" mass="29917">VMSIFVLIIVLGVLYVAAHVFPGFIEFLQSLTPHVPRVPQWAVSAGGVSTNPWEELLPLLGWGAGGFASQVWYTYWVLGAGYGAAAGRGYGKPADVSMLKNMPRAVAEKIKGWCRVLYVDATLAMIIGIVVTGAFLIAGAGILRPAQIAPQGEQVAIELSKLFSSRWGSVGGFLFLLTGTAALISTQVGQLAGWPRLLADSFRICIPGFDKKFSWKTQFRFFLIFFLCANMVIVFLFKGKPVFLIQFSAILDGVLLTPLQALWVAVGLFVEGRIQA</sequence>
<keyword evidence="1" id="KW-0812">Transmembrane</keyword>
<dbReference type="EMBL" id="BARU01024026">
    <property type="protein sequence ID" value="GAH59841.1"/>
    <property type="molecule type" value="Genomic_DNA"/>
</dbReference>
<accession>X1GPM4</accession>
<comment type="caution">
    <text evidence="2">The sequence shown here is derived from an EMBL/GenBank/DDBJ whole genome shotgun (WGS) entry which is preliminary data.</text>
</comment>